<dbReference type="Proteomes" id="UP000000845">
    <property type="component" value="Chromosome"/>
</dbReference>
<feature type="domain" description="Aspartate carbamoyltransferase regulatory subunit N-terminal" evidence="5">
    <location>
        <begin position="3"/>
        <end position="93"/>
    </location>
</feature>
<evidence type="ECO:0000256" key="3">
    <source>
        <dbReference type="ARBA" id="ARBA00022975"/>
    </source>
</evidence>
<dbReference type="Pfam" id="PF01948">
    <property type="entry name" value="PyrI"/>
    <property type="match status" value="1"/>
</dbReference>
<evidence type="ECO:0000313" key="8">
    <source>
        <dbReference type="Proteomes" id="UP000000845"/>
    </source>
</evidence>
<dbReference type="GO" id="GO:0046872">
    <property type="term" value="F:metal ion binding"/>
    <property type="evidence" value="ECO:0007669"/>
    <property type="project" value="UniProtKB-KW"/>
</dbReference>
<sequence>MELQISAIKNGTVIDHLPTDTALKVVEILDLKNFRETVTVAFNLTSNSLGKKGIVKVACRTLTKEELEKISLIAPGATINIIEDFKVKEKKEVPEPKEINGIVKCNNSRCITNSEKVEIKFLNESDSHGRKYRCIYCEKVIKYTDIILK</sequence>
<comment type="cofactor">
    <cofactor evidence="4">
        <name>Zn(2+)</name>
        <dbReference type="ChEBI" id="CHEBI:29105"/>
    </cofactor>
    <text evidence="4">Binds 1 zinc ion per subunit.</text>
</comment>
<keyword evidence="1 4" id="KW-0479">Metal-binding</keyword>
<dbReference type="eggNOG" id="COG1781">
    <property type="taxonomic scope" value="Bacteria"/>
</dbReference>
<keyword evidence="3 4" id="KW-0665">Pyrimidine biosynthesis</keyword>
<dbReference type="SUPFAM" id="SSF57825">
    <property type="entry name" value="Aspartate carbamoyltransferase, Regulatory-chain, C-terminal domain"/>
    <property type="match status" value="1"/>
</dbReference>
<dbReference type="Pfam" id="PF02748">
    <property type="entry name" value="PyrI_C"/>
    <property type="match status" value="1"/>
</dbReference>
<dbReference type="NCBIfam" id="TIGR00240">
    <property type="entry name" value="ATCase_reg"/>
    <property type="match status" value="1"/>
</dbReference>
<feature type="binding site" evidence="4">
    <location>
        <position position="105"/>
    </location>
    <ligand>
        <name>Zn(2+)</name>
        <dbReference type="ChEBI" id="CHEBI:29105"/>
    </ligand>
</feature>
<dbReference type="InterPro" id="IPR020545">
    <property type="entry name" value="Asp_carbamoyltransf_reg_N"/>
</dbReference>
<accession>D1AMD8</accession>
<dbReference type="Gene3D" id="3.30.70.140">
    <property type="entry name" value="Aspartate carbamoyltransferase regulatory subunit, N-terminal domain"/>
    <property type="match status" value="1"/>
</dbReference>
<dbReference type="HOGENOM" id="CLU_128576_0_0_0"/>
<dbReference type="EMBL" id="CP001739">
    <property type="protein sequence ID" value="ACZ09512.1"/>
    <property type="molecule type" value="Genomic_DNA"/>
</dbReference>
<evidence type="ECO:0000256" key="4">
    <source>
        <dbReference type="HAMAP-Rule" id="MF_00002"/>
    </source>
</evidence>
<dbReference type="InterPro" id="IPR036793">
    <property type="entry name" value="Asp_carbatrfase_reg_N_sf"/>
</dbReference>
<feature type="domain" description="Aspartate carbamoyltransferase regulatory subunit C-terminal" evidence="6">
    <location>
        <begin position="98"/>
        <end position="146"/>
    </location>
</feature>
<keyword evidence="8" id="KW-1185">Reference proteome</keyword>
<comment type="subunit">
    <text evidence="4">Contains catalytic and regulatory chains.</text>
</comment>
<dbReference type="GO" id="GO:0009347">
    <property type="term" value="C:aspartate carbamoyltransferase complex"/>
    <property type="evidence" value="ECO:0007669"/>
    <property type="project" value="InterPro"/>
</dbReference>
<organism evidence="7 8">
    <name type="scientific">Sebaldella termitidis (strain ATCC 33386 / NCTC 11300)</name>
    <dbReference type="NCBI Taxonomy" id="526218"/>
    <lineage>
        <taxon>Bacteria</taxon>
        <taxon>Fusobacteriati</taxon>
        <taxon>Fusobacteriota</taxon>
        <taxon>Fusobacteriia</taxon>
        <taxon>Fusobacteriales</taxon>
        <taxon>Leptotrichiaceae</taxon>
        <taxon>Sebaldella</taxon>
    </lineage>
</organism>
<feature type="binding site" evidence="4">
    <location>
        <position position="134"/>
    </location>
    <ligand>
        <name>Zn(2+)</name>
        <dbReference type="ChEBI" id="CHEBI:29105"/>
    </ligand>
</feature>
<gene>
    <name evidence="4" type="primary">pyrI</name>
    <name evidence="7" type="ordered locus">Sterm_2667</name>
</gene>
<evidence type="ECO:0000256" key="2">
    <source>
        <dbReference type="ARBA" id="ARBA00022833"/>
    </source>
</evidence>
<dbReference type="HAMAP" id="MF_00002">
    <property type="entry name" value="Asp_carb_tr_reg"/>
    <property type="match status" value="1"/>
</dbReference>
<dbReference type="PANTHER" id="PTHR35805">
    <property type="entry name" value="ASPARTATE CARBAMOYLTRANSFERASE REGULATORY CHAIN"/>
    <property type="match status" value="1"/>
</dbReference>
<dbReference type="InterPro" id="IPR020542">
    <property type="entry name" value="Asp_carbamoyltrfase_reg_C"/>
</dbReference>
<reference evidence="7 8" key="2">
    <citation type="journal article" date="2010" name="Stand. Genomic Sci.">
        <title>Complete genome sequence of Sebaldella termitidis type strain (NCTC 11300).</title>
        <authorList>
            <person name="Harmon-Smith M."/>
            <person name="Celia L."/>
            <person name="Chertkov O."/>
            <person name="Lapidus A."/>
            <person name="Copeland A."/>
            <person name="Glavina Del Rio T."/>
            <person name="Nolan M."/>
            <person name="Lucas S."/>
            <person name="Tice H."/>
            <person name="Cheng J.F."/>
            <person name="Han C."/>
            <person name="Detter J.C."/>
            <person name="Bruce D."/>
            <person name="Goodwin L."/>
            <person name="Pitluck S."/>
            <person name="Pati A."/>
            <person name="Liolios K."/>
            <person name="Ivanova N."/>
            <person name="Mavromatis K."/>
            <person name="Mikhailova N."/>
            <person name="Chen A."/>
            <person name="Palaniappan K."/>
            <person name="Land M."/>
            <person name="Hauser L."/>
            <person name="Chang Y.J."/>
            <person name="Jeffries C.D."/>
            <person name="Brettin T."/>
            <person name="Goker M."/>
            <person name="Beck B."/>
            <person name="Bristow J."/>
            <person name="Eisen J.A."/>
            <person name="Markowitz V."/>
            <person name="Hugenholtz P."/>
            <person name="Kyrpides N.C."/>
            <person name="Klenk H.P."/>
            <person name="Chen F."/>
        </authorList>
    </citation>
    <scope>NUCLEOTIDE SEQUENCE [LARGE SCALE GENOMIC DNA]</scope>
    <source>
        <strain evidence="8">ATCC 33386 / NCTC 11300</strain>
    </source>
</reference>
<dbReference type="Gene3D" id="2.30.30.20">
    <property type="entry name" value="Aspartate carbamoyltransferase regulatory subunit, C-terminal domain"/>
    <property type="match status" value="1"/>
</dbReference>
<dbReference type="AlphaFoldDB" id="D1AMD8"/>
<dbReference type="SUPFAM" id="SSF54893">
    <property type="entry name" value="Aspartate carbamoyltransferase, Regulatory-chain, N-terminal domain"/>
    <property type="match status" value="1"/>
</dbReference>
<proteinExistence type="inferred from homology"/>
<dbReference type="InterPro" id="IPR002801">
    <property type="entry name" value="Asp_carbamoylTrfase_reg"/>
</dbReference>
<dbReference type="RefSeq" id="WP_012862106.1">
    <property type="nucleotide sequence ID" value="NC_013517.1"/>
</dbReference>
<feature type="binding site" evidence="4">
    <location>
        <position position="110"/>
    </location>
    <ligand>
        <name>Zn(2+)</name>
        <dbReference type="ChEBI" id="CHEBI:29105"/>
    </ligand>
</feature>
<evidence type="ECO:0000313" key="7">
    <source>
        <dbReference type="EMBL" id="ACZ09512.1"/>
    </source>
</evidence>
<reference evidence="8" key="1">
    <citation type="submission" date="2009-09" db="EMBL/GenBank/DDBJ databases">
        <title>The complete chromosome of Sebaldella termitidis ATCC 33386.</title>
        <authorList>
            <consortium name="US DOE Joint Genome Institute (JGI-PGF)"/>
            <person name="Lucas S."/>
            <person name="Copeland A."/>
            <person name="Lapidus A."/>
            <person name="Glavina del Rio T."/>
            <person name="Dalin E."/>
            <person name="Tice H."/>
            <person name="Bruce D."/>
            <person name="Goodwin L."/>
            <person name="Pitluck S."/>
            <person name="Kyrpides N."/>
            <person name="Mavromatis K."/>
            <person name="Ivanova N."/>
            <person name="Mikhailova N."/>
            <person name="Sims D."/>
            <person name="Meincke L."/>
            <person name="Brettin T."/>
            <person name="Detter J.C."/>
            <person name="Han C."/>
            <person name="Larimer F."/>
            <person name="Land M."/>
            <person name="Hauser L."/>
            <person name="Markowitz V."/>
            <person name="Cheng J.F."/>
            <person name="Hugenholtz P."/>
            <person name="Woyke T."/>
            <person name="Wu D."/>
            <person name="Eisen J.A."/>
        </authorList>
    </citation>
    <scope>NUCLEOTIDE SEQUENCE [LARGE SCALE GENOMIC DNA]</scope>
    <source>
        <strain evidence="8">ATCC 33386 / NCTC 11300</strain>
    </source>
</reference>
<evidence type="ECO:0000256" key="1">
    <source>
        <dbReference type="ARBA" id="ARBA00022723"/>
    </source>
</evidence>
<dbReference type="GO" id="GO:0006207">
    <property type="term" value="P:'de novo' pyrimidine nucleobase biosynthetic process"/>
    <property type="evidence" value="ECO:0007669"/>
    <property type="project" value="InterPro"/>
</dbReference>
<name>D1AMD8_SEBTE</name>
<dbReference type="GO" id="GO:0006221">
    <property type="term" value="P:pyrimidine nucleotide biosynthetic process"/>
    <property type="evidence" value="ECO:0007669"/>
    <property type="project" value="UniProtKB-UniRule"/>
</dbReference>
<dbReference type="InterPro" id="IPR036792">
    <property type="entry name" value="Asp_carbatrfase_reg_C_sf"/>
</dbReference>
<feature type="binding site" evidence="4">
    <location>
        <position position="137"/>
    </location>
    <ligand>
        <name>Zn(2+)</name>
        <dbReference type="ChEBI" id="CHEBI:29105"/>
    </ligand>
</feature>
<evidence type="ECO:0000259" key="6">
    <source>
        <dbReference type="Pfam" id="PF02748"/>
    </source>
</evidence>
<keyword evidence="2 4" id="KW-0862">Zinc</keyword>
<comment type="function">
    <text evidence="4">Involved in allosteric regulation of aspartate carbamoyltransferase.</text>
</comment>
<dbReference type="KEGG" id="str:Sterm_2667"/>
<evidence type="ECO:0000259" key="5">
    <source>
        <dbReference type="Pfam" id="PF01948"/>
    </source>
</evidence>
<dbReference type="STRING" id="526218.Sterm_2667"/>
<dbReference type="PANTHER" id="PTHR35805:SF1">
    <property type="entry name" value="ASPARTATE CARBAMOYLTRANSFERASE REGULATORY CHAIN"/>
    <property type="match status" value="1"/>
</dbReference>
<protein>
    <recommendedName>
        <fullName evidence="4">Aspartate carbamoyltransferase regulatory chain</fullName>
    </recommendedName>
</protein>
<comment type="similarity">
    <text evidence="4">Belongs to the PyrI family.</text>
</comment>